<proteinExistence type="predicted"/>
<dbReference type="Proteomes" id="UP000199135">
    <property type="component" value="Unassembled WGS sequence"/>
</dbReference>
<gene>
    <name evidence="1" type="ORF">SAMN05216447_105123</name>
</gene>
<evidence type="ECO:0000313" key="2">
    <source>
        <dbReference type="Proteomes" id="UP000199135"/>
    </source>
</evidence>
<reference evidence="1 2" key="1">
    <citation type="submission" date="2016-10" db="EMBL/GenBank/DDBJ databases">
        <authorList>
            <person name="Varghese N."/>
            <person name="Submissions S."/>
        </authorList>
    </citation>
    <scope>NUCLEOTIDE SEQUENCE [LARGE SCALE GENOMIC DNA]</scope>
    <source>
        <strain evidence="1 2">WCP15</strain>
    </source>
</reference>
<protein>
    <recommendedName>
        <fullName evidence="3">Secreted protein</fullName>
    </recommendedName>
</protein>
<accession>A0A1H6JA14</accession>
<keyword evidence="2" id="KW-1185">Reference proteome</keyword>
<organism evidence="1 2">
    <name type="scientific">Parafannyhessea umbonata</name>
    <dbReference type="NCBI Taxonomy" id="604330"/>
    <lineage>
        <taxon>Bacteria</taxon>
        <taxon>Bacillati</taxon>
        <taxon>Actinomycetota</taxon>
        <taxon>Coriobacteriia</taxon>
        <taxon>Coriobacteriales</taxon>
        <taxon>Atopobiaceae</taxon>
        <taxon>Parafannyhessea</taxon>
    </lineage>
</organism>
<evidence type="ECO:0008006" key="3">
    <source>
        <dbReference type="Google" id="ProtNLM"/>
    </source>
</evidence>
<dbReference type="EMBL" id="FNWT01000005">
    <property type="protein sequence ID" value="SEH55644.1"/>
    <property type="molecule type" value="Genomic_DNA"/>
</dbReference>
<name>A0A1H6JA14_9ACTN</name>
<evidence type="ECO:0000313" key="1">
    <source>
        <dbReference type="EMBL" id="SEH55644.1"/>
    </source>
</evidence>
<comment type="caution">
    <text evidence="1">The sequence shown here is derived from an EMBL/GenBank/DDBJ whole genome shotgun (WGS) entry which is preliminary data.</text>
</comment>
<sequence>MVVSFGIWMLCFVILIIQRMLPNSLSKPTPFERRKATCHLKQRPLYALMKETQSVFPVYRYKSDLTYSFTKLTVHIATIVFYSPSDDAEMQ</sequence>